<dbReference type="Proteomes" id="UP000231019">
    <property type="component" value="Unassembled WGS sequence"/>
</dbReference>
<name>A0A2M7GAC4_9BACT</name>
<reference evidence="2 3" key="1">
    <citation type="submission" date="2017-09" db="EMBL/GenBank/DDBJ databases">
        <title>Depth-based differentiation of microbial function through sediment-hosted aquifers and enrichment of novel symbionts in the deep terrestrial subsurface.</title>
        <authorList>
            <person name="Probst A.J."/>
            <person name="Ladd B."/>
            <person name="Jarett J.K."/>
            <person name="Geller-Mcgrath D.E."/>
            <person name="Sieber C.M."/>
            <person name="Emerson J.B."/>
            <person name="Anantharaman K."/>
            <person name="Thomas B.C."/>
            <person name="Malmstrom R."/>
            <person name="Stieglmeier M."/>
            <person name="Klingl A."/>
            <person name="Woyke T."/>
            <person name="Ryan C.M."/>
            <person name="Banfield J.F."/>
        </authorList>
    </citation>
    <scope>NUCLEOTIDE SEQUENCE [LARGE SCALE GENOMIC DNA]</scope>
    <source>
        <strain evidence="2">CG17_big_fil_post_rev_8_21_14_2_50_48_46</strain>
    </source>
</reference>
<feature type="compositionally biased region" description="Pro residues" evidence="1">
    <location>
        <begin position="25"/>
        <end position="41"/>
    </location>
</feature>
<accession>A0A2M7GAC4</accession>
<evidence type="ECO:0000313" key="2">
    <source>
        <dbReference type="EMBL" id="PIW19095.1"/>
    </source>
</evidence>
<protein>
    <submittedName>
        <fullName evidence="2">Uncharacterized protein</fullName>
    </submittedName>
</protein>
<evidence type="ECO:0000256" key="1">
    <source>
        <dbReference type="SAM" id="MobiDB-lite"/>
    </source>
</evidence>
<dbReference type="AlphaFoldDB" id="A0A2M7GAC4"/>
<feature type="region of interest" description="Disordered" evidence="1">
    <location>
        <begin position="378"/>
        <end position="403"/>
    </location>
</feature>
<organism evidence="2 3">
    <name type="scientific">bacterium (Candidatus Blackallbacteria) CG17_big_fil_post_rev_8_21_14_2_50_48_46</name>
    <dbReference type="NCBI Taxonomy" id="2014261"/>
    <lineage>
        <taxon>Bacteria</taxon>
        <taxon>Candidatus Blackallbacteria</taxon>
    </lineage>
</organism>
<sequence>MLENKLETLNKTGDIPMNDWLTKPPMLPPSVPSPRLTPPAKPLASDNLPAPVLEQASVEERFPSAPAEKPQDVWAALQPLGSGDPAAASEPVAVQFGQPTKAGAAAVQPVRALGTLSETEVDATLEAAFQELSPSFRGGKVKGSQIYDSVFQEKLLAQMSIPKVRQALIQKFNLNTPEMASKLALTMLLEVDGGQGSWKQGGKPGTPEGKRPILFPLGAAVLNRQLGRLLVQGTSQYQHLGHVPSQEEIKKAPAGTYSTYDGVVGNVSVTPSGPIPQTAYGQMRVGGPDSLNRLLTQWPDPKGASDEDLAKHHARRDAALAAARATGGADLANALSQIQTNAEGRFDAQLKVARELLTGQISFELPDQQFKDWEANNKPSDTISDPQNRFTVDPPLDRPAVNGKRSVNAGRFLNYAAHGDKAQVNVNETGWVRTPNHEGETTGEHKYGTYSRKMPHPFKSGTSYYTLVAIPEALIDPRK</sequence>
<gene>
    <name evidence="2" type="ORF">COW36_02995</name>
</gene>
<proteinExistence type="predicted"/>
<dbReference type="EMBL" id="PFFQ01000006">
    <property type="protein sequence ID" value="PIW19095.1"/>
    <property type="molecule type" value="Genomic_DNA"/>
</dbReference>
<feature type="region of interest" description="Disordered" evidence="1">
    <location>
        <begin position="1"/>
        <end position="56"/>
    </location>
</feature>
<evidence type="ECO:0000313" key="3">
    <source>
        <dbReference type="Proteomes" id="UP000231019"/>
    </source>
</evidence>
<comment type="caution">
    <text evidence="2">The sequence shown here is derived from an EMBL/GenBank/DDBJ whole genome shotgun (WGS) entry which is preliminary data.</text>
</comment>
<feature type="compositionally biased region" description="Polar residues" evidence="1">
    <location>
        <begin position="378"/>
        <end position="390"/>
    </location>
</feature>